<dbReference type="Gene3D" id="3.30.559.10">
    <property type="entry name" value="Chloramphenicol acetyltransferase-like domain"/>
    <property type="match status" value="2"/>
</dbReference>
<keyword evidence="4" id="KW-1185">Reference proteome</keyword>
<dbReference type="OrthoDB" id="742898at2759"/>
<dbReference type="AlphaFoldDB" id="A0A833VED8"/>
<comment type="similarity">
    <text evidence="1">Belongs to the plant acyltransferase family.</text>
</comment>
<proteinExistence type="inferred from homology"/>
<dbReference type="Pfam" id="PF02458">
    <property type="entry name" value="Transferase"/>
    <property type="match status" value="1"/>
</dbReference>
<dbReference type="GO" id="GO:0016740">
    <property type="term" value="F:transferase activity"/>
    <property type="evidence" value="ECO:0007669"/>
    <property type="project" value="UniProtKB-KW"/>
</dbReference>
<keyword evidence="2 3" id="KW-0808">Transferase</keyword>
<dbReference type="EMBL" id="SWLB01000026">
    <property type="protein sequence ID" value="KAF3321584.1"/>
    <property type="molecule type" value="Genomic_DNA"/>
</dbReference>
<accession>A0A833VED8</accession>
<comment type="caution">
    <text evidence="3">The sequence shown here is derived from an EMBL/GenBank/DDBJ whole genome shotgun (WGS) entry which is preliminary data.</text>
</comment>
<protein>
    <submittedName>
        <fullName evidence="3">Benzyl alcohol O-benzoyltransferase</fullName>
    </submittedName>
</protein>
<dbReference type="Proteomes" id="UP000623129">
    <property type="component" value="Unassembled WGS sequence"/>
</dbReference>
<dbReference type="PANTHER" id="PTHR31147:SF66">
    <property type="entry name" value="OS05G0315700 PROTEIN"/>
    <property type="match status" value="1"/>
</dbReference>
<sequence>MAPDSSLTFRVHRRNAVLVGPAEQTPHEFKRLSDIDDQEGLRFHIPVIQFYRYNPSMKGRDPAKVIRDALAKALVPYYPFAGRLRELQDGSRKLVVECTGEGVLFIEADADVSLEQFGDLLQPPFPCLEELLFDVPGSSEVLNSPLLLIQVTRLQCGSFIFALRLHHAMSDAQGLVQFMTAVAEMARGHLTPSIPPVWSRELLEARSPPCPSFAHREYDVVKDTKGTLMPLDDMAHRSFFFGPREIAALRKHTPHHLRNKISTFDLLTACLWKCRTVALSLDPDEEMRIICIVNARGTKSGLSLPEGYYGNAFAFPVAVSTADKLCKNPLDYALDLVRKAKSEVNHDYMSSVADLLVLRGRPHFTVVGAYLVSDVTRVGFGDVDFGWGKAVYGGPSTGGVGTIPGLASFYIPFTNAKGENGIVIPVCLPGPAMPKFMVELDTLLKQPAESIDEQVEFAVLRSAL</sequence>
<gene>
    <name evidence="3" type="ORF">FCM35_KLT13800</name>
</gene>
<dbReference type="PANTHER" id="PTHR31147">
    <property type="entry name" value="ACYL TRANSFERASE 4"/>
    <property type="match status" value="1"/>
</dbReference>
<evidence type="ECO:0000256" key="1">
    <source>
        <dbReference type="ARBA" id="ARBA00009861"/>
    </source>
</evidence>
<evidence type="ECO:0000256" key="2">
    <source>
        <dbReference type="ARBA" id="ARBA00022679"/>
    </source>
</evidence>
<dbReference type="InterPro" id="IPR023213">
    <property type="entry name" value="CAT-like_dom_sf"/>
</dbReference>
<dbReference type="InterPro" id="IPR050898">
    <property type="entry name" value="Plant_acyltransferase"/>
</dbReference>
<evidence type="ECO:0000313" key="3">
    <source>
        <dbReference type="EMBL" id="KAF3321584.1"/>
    </source>
</evidence>
<name>A0A833VED8_9POAL</name>
<evidence type="ECO:0000313" key="4">
    <source>
        <dbReference type="Proteomes" id="UP000623129"/>
    </source>
</evidence>
<reference evidence="3" key="1">
    <citation type="submission" date="2020-01" db="EMBL/GenBank/DDBJ databases">
        <title>Genome sequence of Kobresia littledalei, the first chromosome-level genome in the family Cyperaceae.</title>
        <authorList>
            <person name="Qu G."/>
        </authorList>
    </citation>
    <scope>NUCLEOTIDE SEQUENCE</scope>
    <source>
        <strain evidence="3">C.B.Clarke</strain>
        <tissue evidence="3">Leaf</tissue>
    </source>
</reference>
<organism evidence="3 4">
    <name type="scientific">Carex littledalei</name>
    <dbReference type="NCBI Taxonomy" id="544730"/>
    <lineage>
        <taxon>Eukaryota</taxon>
        <taxon>Viridiplantae</taxon>
        <taxon>Streptophyta</taxon>
        <taxon>Embryophyta</taxon>
        <taxon>Tracheophyta</taxon>
        <taxon>Spermatophyta</taxon>
        <taxon>Magnoliopsida</taxon>
        <taxon>Liliopsida</taxon>
        <taxon>Poales</taxon>
        <taxon>Cyperaceae</taxon>
        <taxon>Cyperoideae</taxon>
        <taxon>Cariceae</taxon>
        <taxon>Carex</taxon>
        <taxon>Carex subgen. Euthyceras</taxon>
    </lineage>
</organism>